<dbReference type="RNAct" id="G3V318">
    <property type="molecule type" value="protein"/>
</dbReference>
<accession>G3V318</accession>
<dbReference type="VEuPathDB" id="HostDB:ENSG00000258691"/>
<reference evidence="1 2" key="2">
    <citation type="journal article" date="2003" name="Nature">
        <title>The DNA sequence and analysis of human chromosome 14.</title>
        <authorList>
            <person name="Heilig R."/>
            <person name="Eckenberg R."/>
            <person name="Petit J.L."/>
            <person name="Fonknechten N."/>
            <person name="Da Silva C."/>
            <person name="Cattolico L."/>
            <person name="Levy M."/>
            <person name="Barbe V."/>
            <person name="de Berardinis V."/>
            <person name="Ureta-Vidal A."/>
            <person name="Pelletier E."/>
            <person name="Vico V."/>
            <person name="Anthouard V."/>
            <person name="Rowen L."/>
            <person name="Madan A."/>
            <person name="Qin S."/>
            <person name="Sun H."/>
            <person name="Du H."/>
            <person name="Pepin K."/>
            <person name="Artiguenave F."/>
            <person name="Robert C."/>
            <person name="Cruaud C."/>
            <person name="Bruls T."/>
            <person name="Jaillon O."/>
            <person name="Friedlander L."/>
            <person name="Samson G."/>
            <person name="Brottier P."/>
            <person name="Cure S."/>
            <person name="Segurens B."/>
            <person name="Aniere F."/>
            <person name="Samain S."/>
            <person name="Crespeau H."/>
            <person name="Abbasi N."/>
            <person name="Aiach N."/>
            <person name="Boscus D."/>
            <person name="Dickhoff R."/>
            <person name="Dors M."/>
            <person name="Dubois I."/>
            <person name="Friedman C."/>
            <person name="Gouyvenoux M."/>
            <person name="James R."/>
            <person name="Madan A."/>
            <person name="Mairey-Estrada B."/>
            <person name="Mangenot S."/>
            <person name="Martins N."/>
            <person name="Menard M."/>
            <person name="Oztas S."/>
            <person name="Ratcliffe A."/>
            <person name="Shaffer T."/>
            <person name="Trask B."/>
            <person name="Vacherie B."/>
            <person name="Bellemere C."/>
            <person name="Belser C."/>
            <person name="Besnard-Gonnet M."/>
            <person name="Bartol-Mavel D."/>
            <person name="Boutard M."/>
            <person name="Briez-Silla S."/>
            <person name="Combette S."/>
            <person name="Dufosse-Laurent V."/>
            <person name="Ferron C."/>
            <person name="Lechaplais C."/>
            <person name="Louesse C."/>
            <person name="Muselet D."/>
            <person name="Magdelenat G."/>
            <person name="Pateau E."/>
            <person name="Petit E."/>
            <person name="Sirvain-Trukniewicz P."/>
            <person name="Trybou A."/>
            <person name="Vega-Czarny N."/>
            <person name="Bataille E."/>
            <person name="Bluet E."/>
            <person name="Bordelais I."/>
            <person name="Dubois M."/>
            <person name="Dumont C."/>
            <person name="Guerin T."/>
            <person name="Haffray S."/>
            <person name="Hammadi R."/>
            <person name="Muanga J."/>
            <person name="Pellouin V."/>
            <person name="Robert D."/>
            <person name="Wunderle E."/>
            <person name="Gauguet G."/>
            <person name="Roy A."/>
            <person name="Sainte-Marthe L."/>
            <person name="Verdier J."/>
            <person name="Verdier-Discala C."/>
            <person name="Hillier L."/>
            <person name="Fulton L."/>
            <person name="McPherson J."/>
            <person name="Matsuda F."/>
            <person name="Wilson R."/>
            <person name="Scarpelli C."/>
            <person name="Gyapay G."/>
            <person name="Wincker P."/>
            <person name="Saurin W."/>
            <person name="Quetier F."/>
            <person name="Waterston R."/>
            <person name="Hood L."/>
            <person name="Weissenbach J."/>
        </authorList>
    </citation>
    <scope>NUCLEOTIDE SEQUENCE [LARGE SCALE GENOMIC DNA]</scope>
</reference>
<reference evidence="1 2" key="1">
    <citation type="journal article" date="2001" name="Nature">
        <title>Initial sequencing and analysis of the human genome.</title>
        <authorList>
            <consortium name="International Human Genome Sequencing Consortium"/>
            <person name="Lander E.S."/>
            <person name="Linton L.M."/>
            <person name="Birren B."/>
            <person name="Nusbaum C."/>
            <person name="Zody M.C."/>
            <person name="Baldwin J."/>
            <person name="Devon K."/>
            <person name="Dewar K."/>
            <person name="Doyle M."/>
            <person name="FitzHugh W."/>
            <person name="Funke R."/>
            <person name="Gage D."/>
            <person name="Harris K."/>
            <person name="Heaford A."/>
            <person name="Howland J."/>
            <person name="Kann L."/>
            <person name="Lehoczky J."/>
            <person name="LeVine R."/>
            <person name="McEwan P."/>
            <person name="McKernan K."/>
            <person name="Meldrim J."/>
            <person name="Mesirov J.P."/>
            <person name="Miranda C."/>
            <person name="Morris W."/>
            <person name="Naylor J."/>
            <person name="Raymond C."/>
            <person name="Rosetti M."/>
            <person name="Santos R."/>
            <person name="Sheridan A."/>
            <person name="Sougnez C."/>
            <person name="Stange-Thomann N."/>
            <person name="Stojanovic N."/>
            <person name="Subramanian A."/>
            <person name="Wyman D."/>
            <person name="Rogers J."/>
            <person name="Sulston J."/>
            <person name="Ainscough R."/>
            <person name="Beck S."/>
            <person name="Bentley D."/>
            <person name="Burton J."/>
            <person name="Clee C."/>
            <person name="Carter N."/>
            <person name="Coulson A."/>
            <person name="Deadman R."/>
            <person name="Deloukas P."/>
            <person name="Dunham A."/>
            <person name="Dunham I."/>
            <person name="Durbin R."/>
            <person name="French L."/>
            <person name="Grafham D."/>
            <person name="Gregory S."/>
            <person name="Hubbard T."/>
            <person name="Humphray S."/>
            <person name="Hunt A."/>
            <person name="Jones M."/>
            <person name="Lloyd C."/>
            <person name="McMurray A."/>
            <person name="Matthews L."/>
            <person name="Mercer S."/>
            <person name="Milne S."/>
            <person name="Mullikin J.C."/>
            <person name="Mungall A."/>
            <person name="Plumb R."/>
            <person name="Ross M."/>
            <person name="Shownkeen R."/>
            <person name="Sims S."/>
            <person name="Waterston R.H."/>
            <person name="Wilson R.K."/>
            <person name="Hillier L.W."/>
            <person name="McPherson J.D."/>
            <person name="Marra M.A."/>
            <person name="Mardis E.R."/>
            <person name="Fulton L.A."/>
            <person name="Chinwalla A.T."/>
            <person name="Pepin K.H."/>
            <person name="Gish W.R."/>
            <person name="Chissoe S.L."/>
            <person name="Wendl M.C."/>
            <person name="Delehaunty K.D."/>
            <person name="Miner T.L."/>
            <person name="Delehaunty A."/>
            <person name="Kramer J.B."/>
            <person name="Cook L.L."/>
            <person name="Fulton R.S."/>
            <person name="Johnson D.L."/>
            <person name="Minx P.J."/>
            <person name="Clifton S.W."/>
            <person name="Hawkins T."/>
            <person name="Branscomb E."/>
            <person name="Predki P."/>
            <person name="Richardson P."/>
            <person name="Wenning S."/>
            <person name="Slezak T."/>
            <person name="Doggett N."/>
            <person name="Cheng J.F."/>
            <person name="Olsen A."/>
            <person name="Lucas S."/>
            <person name="Elkin C."/>
            <person name="Uberbacher E."/>
            <person name="Frazier M."/>
            <person name="Gibbs R.A."/>
            <person name="Muzny D.M."/>
            <person name="Scherer S.E."/>
            <person name="Bouck J.B."/>
            <person name="Sodergren E.J."/>
            <person name="Worley K.C."/>
            <person name="Rives C.M."/>
            <person name="Gorrell J.H."/>
            <person name="Metzker M.L."/>
            <person name="Naylor S.L."/>
            <person name="Kucherlapati R.S."/>
            <person name="Nelson D.L."/>
            <person name="Weinstock G.M."/>
            <person name="Sakaki Y."/>
            <person name="Fujiyama A."/>
            <person name="Hattori M."/>
            <person name="Yada T."/>
            <person name="Toyoda A."/>
            <person name="Itoh T."/>
            <person name="Kawagoe C."/>
            <person name="Watanabe H."/>
            <person name="Totoki Y."/>
            <person name="Taylor T."/>
            <person name="Weissenbach J."/>
            <person name="Heilig R."/>
            <person name="Saurin W."/>
            <person name="Artiguenave F."/>
            <person name="Brottier P."/>
            <person name="Bruls T."/>
            <person name="Pelletier E."/>
            <person name="Robert C."/>
            <person name="Wincker P."/>
            <person name="Smith D.R."/>
            <person name="Doucette-Stamm L."/>
            <person name="Rubenfield M."/>
            <person name="Weinstock K."/>
            <person name="Lee H.M."/>
            <person name="Dubois J."/>
            <person name="Rosenthal A."/>
            <person name="Platzer M."/>
            <person name="Nyakatura G."/>
            <person name="Taudien S."/>
            <person name="Rump A."/>
            <person name="Yang H."/>
            <person name="Yu J."/>
            <person name="Wang J."/>
            <person name="Huang G."/>
            <person name="Gu J."/>
            <person name="Hood L."/>
            <person name="Rowen L."/>
            <person name="Madan A."/>
            <person name="Qin S."/>
            <person name="Davis R.W."/>
            <person name="Federspiel N.A."/>
            <person name="Abola A.P."/>
            <person name="Proctor M.J."/>
            <person name="Myers R.M."/>
            <person name="Schmutz J."/>
            <person name="Dickson M."/>
            <person name="Grimwood J."/>
            <person name="Cox D.R."/>
            <person name="Olson M.V."/>
            <person name="Kaul R."/>
            <person name="Raymond C."/>
            <person name="Shimizu N."/>
            <person name="Kawasaki K."/>
            <person name="Minoshima S."/>
            <person name="Evans G.A."/>
            <person name="Athanasiou M."/>
            <person name="Schultz R."/>
            <person name="Roe B.A."/>
            <person name="Chen F."/>
            <person name="Pan H."/>
            <person name="Ramser J."/>
            <person name="Lehrach H."/>
            <person name="Reinhardt R."/>
            <person name="McCombie W.R."/>
            <person name="de la Bastide M."/>
            <person name="Dedhia N."/>
            <person name="Blocker H."/>
            <person name="Hornischer K."/>
            <person name="Nordsiek G."/>
            <person name="Agarwala R."/>
            <person name="Aravind L."/>
            <person name="Bailey J.A."/>
            <person name="Bateman A."/>
            <person name="Batzoglou S."/>
            <person name="Birney E."/>
            <person name="Bork P."/>
            <person name="Brown D.G."/>
            <person name="Burge C.B."/>
            <person name="Cerutti L."/>
            <person name="Chen H.C."/>
            <person name="Church D."/>
            <person name="Clamp M."/>
            <person name="Copley R.R."/>
            <person name="Doerks T."/>
            <person name="Eddy S.R."/>
            <person name="Eichler E.E."/>
            <person name="Furey T.S."/>
            <person name="Galagan J."/>
            <person name="Gilbert J.G."/>
            <person name="Harmon C."/>
            <person name="Hayashizaki Y."/>
            <person name="Haussler D."/>
            <person name="Hermjakob H."/>
            <person name="Hokamp K."/>
            <person name="Jang W."/>
            <person name="Johnson L.S."/>
            <person name="Jones T.A."/>
            <person name="Kasif S."/>
            <person name="Kaspryzk A."/>
            <person name="Kennedy S."/>
            <person name="Kent W.J."/>
            <person name="Kitts P."/>
            <person name="Koonin E.V."/>
            <person name="Korf I."/>
            <person name="Kulp D."/>
            <person name="Lancet D."/>
            <person name="Lowe T.M."/>
            <person name="McLysaght A."/>
            <person name="Mikkelsen T."/>
            <person name="Moran J.V."/>
            <person name="Mulder N."/>
            <person name="Pollara V.J."/>
            <person name="Ponting C.P."/>
            <person name="Schuler G."/>
            <person name="Schultz J."/>
            <person name="Slater G."/>
            <person name="Smit A.F."/>
            <person name="Stupka E."/>
            <person name="Szustakowski J."/>
            <person name="Thierry-Mieg D."/>
            <person name="Thierry-Mieg J."/>
            <person name="Wagner L."/>
            <person name="Wallis J."/>
            <person name="Wheeler R."/>
            <person name="Williams A."/>
            <person name="Wolf Y.I."/>
            <person name="Wolfe K.H."/>
            <person name="Yang S.P."/>
            <person name="Yeh R.F."/>
            <person name="Collins F."/>
            <person name="Guyer M.S."/>
            <person name="Peterson J."/>
            <person name="Felsenfeld A."/>
            <person name="Wetterstrand K.A."/>
            <person name="Patrinos A."/>
            <person name="Morgan M.J."/>
            <person name="de Jong P."/>
            <person name="Catanese J.J."/>
            <person name="Osoegawa K."/>
            <person name="Shizuya H."/>
            <person name="Choi S."/>
            <person name="Chen Y.J."/>
        </authorList>
    </citation>
    <scope>NUCLEOTIDE SEQUENCE [LARGE SCALE GENOMIC DNA]</scope>
</reference>
<keyword evidence="2" id="KW-1185">Reference proteome</keyword>
<reference evidence="1" key="4">
    <citation type="submission" date="2025-08" db="UniProtKB">
        <authorList>
            <consortium name="Ensembl"/>
        </authorList>
    </citation>
    <scope>IDENTIFICATION</scope>
</reference>
<dbReference type="AlphaFoldDB" id="G3V318"/>
<organism evidence="1 2">
    <name type="scientific">Homo sapiens</name>
    <name type="common">Human</name>
    <dbReference type="NCBI Taxonomy" id="9606"/>
    <lineage>
        <taxon>Eukaryota</taxon>
        <taxon>Metazoa</taxon>
        <taxon>Chordata</taxon>
        <taxon>Craniata</taxon>
        <taxon>Vertebrata</taxon>
        <taxon>Euteleostomi</taxon>
        <taxon>Mammalia</taxon>
        <taxon>Eutheria</taxon>
        <taxon>Euarchontoglires</taxon>
        <taxon>Primates</taxon>
        <taxon>Haplorrhini</taxon>
        <taxon>Catarrhini</taxon>
        <taxon>Hominidae</taxon>
        <taxon>Homo</taxon>
    </lineage>
</organism>
<dbReference type="BioMuta" id="ENSG00000258691"/>
<sequence length="75" mass="8152">MFSPWKISMFLSVREDSVPTTASFRVSVRRPRLKCSGTIIARCSLDLPGLNDSPTSASRVAGTTGHCAWHHPGPL</sequence>
<reference evidence="1 2" key="3">
    <citation type="journal article" date="2004" name="Nature">
        <title>Finishing the euchromatic sequence of the human genome.</title>
        <authorList>
            <consortium name="International Human Genome Sequencing Consortium"/>
        </authorList>
    </citation>
    <scope>NUCLEOTIDE SEQUENCE [LARGE SCALE GENOMIC DNA]</scope>
</reference>
<evidence type="ECO:0000313" key="1">
    <source>
        <dbReference type="Ensembl" id="ENSP00000450984.1"/>
    </source>
</evidence>
<dbReference type="GeneCards" id="ENSG00000258691"/>
<reference evidence="1" key="5">
    <citation type="submission" date="2025-09" db="UniProtKB">
        <authorList>
            <consortium name="Ensembl"/>
        </authorList>
    </citation>
    <scope>IDENTIFICATION</scope>
</reference>
<dbReference type="PANTHER" id="PTHR12138:SF162">
    <property type="entry name" value="CHROMOSOME UNDETERMINED SCAFFOLD_275, WHOLE GENOME SHOTGUN SEQUENCE"/>
    <property type="match status" value="1"/>
</dbReference>
<dbReference type="PaxDb" id="9606-ENSP00000450984"/>
<dbReference type="Ensembl" id="ENST00000553811.1">
    <property type="protein sequence ID" value="ENSP00000450984.1"/>
    <property type="gene ID" value="ENSG00000258691.1"/>
</dbReference>
<protein>
    <submittedName>
        <fullName evidence="1">Uncharacterized protein</fullName>
    </submittedName>
</protein>
<dbReference type="PANTHER" id="PTHR12138">
    <property type="entry name" value="PRIMATE-EXPANDED PROTEIN FAMILY"/>
    <property type="match status" value="1"/>
</dbReference>
<proteinExistence type="predicted"/>
<name>G3V318_HUMAN</name>
<dbReference type="Proteomes" id="UP000005640">
    <property type="component" value="Chromosome 14"/>
</dbReference>
<dbReference type="Bgee" id="ENSG00000258691">
    <property type="expression patterns" value="Expressed in male germ line stem cell (sensu Vertebrata) in testis and 81 other cell types or tissues"/>
</dbReference>
<dbReference type="HOGENOM" id="CLU_2670400_0_0_1"/>
<dbReference type="UCSC" id="uc059ewd.1">
    <property type="organism name" value="human"/>
</dbReference>
<dbReference type="PhylomeDB" id="G3V318"/>
<dbReference type="OMA" id="MECSIRI"/>
<evidence type="ECO:0000313" key="2">
    <source>
        <dbReference type="Proteomes" id="UP000005640"/>
    </source>
</evidence>
<dbReference type="EMBL" id="AL355102">
    <property type="status" value="NOT_ANNOTATED_CDS"/>
    <property type="molecule type" value="Genomic_DNA"/>
</dbReference>